<name>A0ABQ0LQW9_MYCCL</name>
<evidence type="ECO:0000313" key="3">
    <source>
        <dbReference type="EMBL" id="GAT53477.1"/>
    </source>
</evidence>
<evidence type="ECO:0000259" key="2">
    <source>
        <dbReference type="Pfam" id="PF20151"/>
    </source>
</evidence>
<feature type="transmembrane region" description="Helical" evidence="1">
    <location>
        <begin position="86"/>
        <end position="107"/>
    </location>
</feature>
<feature type="transmembrane region" description="Helical" evidence="1">
    <location>
        <begin position="54"/>
        <end position="74"/>
    </location>
</feature>
<feature type="domain" description="DUF6533" evidence="2">
    <location>
        <begin position="20"/>
        <end position="62"/>
    </location>
</feature>
<dbReference type="EMBL" id="DF848354">
    <property type="protein sequence ID" value="GAT53477.1"/>
    <property type="molecule type" value="Genomic_DNA"/>
</dbReference>
<sequence length="301" mass="33576">MDTYIDEITDALDGVFTARYAVLAVYSLALCEWLDCLPTEVDVIYPSRWTSIKITYFLCRYYQLVIWPLVLFAYVPNHGADLCHSLTRIVTAVLLPLQLFAPAVMIMRAYAFAGRHKPTLMLLLVLYLALIGLDVWFFCFDVPTLPDSAFAALHGTGCFPFYTTRSDSIRLTVVMGASSLMDGLSLSIIIGYCLRIRTTRGTLGRTFIRQGLEAFVLMLVIHALALGTYFSPQTHHSGLGLPWALTCSNLVACRLILDLRRKALPTETEIGRRHSELVNNDLWIIGEGAEELPGIPLVVVP</sequence>
<dbReference type="Proteomes" id="UP000815677">
    <property type="component" value="Unassembled WGS sequence"/>
</dbReference>
<reference evidence="3" key="1">
    <citation type="submission" date="2014-09" db="EMBL/GenBank/DDBJ databases">
        <title>Genome sequence of the luminous mushroom Mycena chlorophos for searching fungal bioluminescence genes.</title>
        <authorList>
            <person name="Tanaka Y."/>
            <person name="Kasuga D."/>
            <person name="Oba Y."/>
            <person name="Hase S."/>
            <person name="Sato K."/>
            <person name="Oba Y."/>
            <person name="Sakakibara Y."/>
        </authorList>
    </citation>
    <scope>NUCLEOTIDE SEQUENCE</scope>
</reference>
<accession>A0ABQ0LQW9</accession>
<proteinExistence type="predicted"/>
<evidence type="ECO:0000313" key="4">
    <source>
        <dbReference type="Proteomes" id="UP000815677"/>
    </source>
</evidence>
<feature type="transmembrane region" description="Helical" evidence="1">
    <location>
        <begin position="119"/>
        <end position="138"/>
    </location>
</feature>
<organism evidence="3 4">
    <name type="scientific">Mycena chlorophos</name>
    <name type="common">Agaric fungus</name>
    <name type="synonym">Agaricus chlorophos</name>
    <dbReference type="NCBI Taxonomy" id="658473"/>
    <lineage>
        <taxon>Eukaryota</taxon>
        <taxon>Fungi</taxon>
        <taxon>Dikarya</taxon>
        <taxon>Basidiomycota</taxon>
        <taxon>Agaricomycotina</taxon>
        <taxon>Agaricomycetes</taxon>
        <taxon>Agaricomycetidae</taxon>
        <taxon>Agaricales</taxon>
        <taxon>Marasmiineae</taxon>
        <taxon>Mycenaceae</taxon>
        <taxon>Mycena</taxon>
    </lineage>
</organism>
<feature type="transmembrane region" description="Helical" evidence="1">
    <location>
        <begin position="238"/>
        <end position="257"/>
    </location>
</feature>
<gene>
    <name evidence="3" type="ORF">MCHLO_10425</name>
</gene>
<keyword evidence="1" id="KW-0812">Transmembrane</keyword>
<protein>
    <recommendedName>
        <fullName evidence="2">DUF6533 domain-containing protein</fullName>
    </recommendedName>
</protein>
<keyword evidence="1" id="KW-0472">Membrane</keyword>
<feature type="transmembrane region" description="Helical" evidence="1">
    <location>
        <begin position="169"/>
        <end position="194"/>
    </location>
</feature>
<evidence type="ECO:0000256" key="1">
    <source>
        <dbReference type="SAM" id="Phobius"/>
    </source>
</evidence>
<dbReference type="InterPro" id="IPR045340">
    <property type="entry name" value="DUF6533"/>
</dbReference>
<feature type="transmembrane region" description="Helical" evidence="1">
    <location>
        <begin position="214"/>
        <end position="232"/>
    </location>
</feature>
<keyword evidence="1" id="KW-1133">Transmembrane helix</keyword>
<dbReference type="Pfam" id="PF20151">
    <property type="entry name" value="DUF6533"/>
    <property type="match status" value="1"/>
</dbReference>
<keyword evidence="4" id="KW-1185">Reference proteome</keyword>